<feature type="region of interest" description="Disordered" evidence="1">
    <location>
        <begin position="1"/>
        <end position="50"/>
    </location>
</feature>
<dbReference type="Proteomes" id="UP000051952">
    <property type="component" value="Unassembled WGS sequence"/>
</dbReference>
<feature type="region of interest" description="Disordered" evidence="1">
    <location>
        <begin position="395"/>
        <end position="466"/>
    </location>
</feature>
<feature type="compositionally biased region" description="Low complexity" evidence="1">
    <location>
        <begin position="409"/>
        <end position="418"/>
    </location>
</feature>
<feature type="compositionally biased region" description="Polar residues" evidence="1">
    <location>
        <begin position="444"/>
        <end position="458"/>
    </location>
</feature>
<dbReference type="EMBL" id="CYKH01000526">
    <property type="protein sequence ID" value="CUG04836.1"/>
    <property type="molecule type" value="Genomic_DNA"/>
</dbReference>
<organism evidence="2 3">
    <name type="scientific">Bodo saltans</name>
    <name type="common">Flagellated protozoan</name>
    <dbReference type="NCBI Taxonomy" id="75058"/>
    <lineage>
        <taxon>Eukaryota</taxon>
        <taxon>Discoba</taxon>
        <taxon>Euglenozoa</taxon>
        <taxon>Kinetoplastea</taxon>
        <taxon>Metakinetoplastina</taxon>
        <taxon>Eubodonida</taxon>
        <taxon>Bodonidae</taxon>
        <taxon>Bodo</taxon>
    </lineage>
</organism>
<keyword evidence="3" id="KW-1185">Reference proteome</keyword>
<proteinExistence type="predicted"/>
<accession>A0A0S4IVL0</accession>
<dbReference type="VEuPathDB" id="TriTrypDB:BSAL_04745"/>
<feature type="compositionally biased region" description="Low complexity" evidence="1">
    <location>
        <begin position="16"/>
        <end position="33"/>
    </location>
</feature>
<evidence type="ECO:0000256" key="1">
    <source>
        <dbReference type="SAM" id="MobiDB-lite"/>
    </source>
</evidence>
<sequence length="568" mass="60207">MGCGASSDNVTGAASRGGVNRNNNNNGGVVNRGTTVSPASTNNAARMSRVQGDRSVSFAAATNEYHDYSHSQSSFAKRDSLRSLDTIDSVALMSMIGAPVSEVPFADELTPEGRKVLGVVRCALDINEREVALAHMELIDRVEAEQAAANAAKQQLASQEPATPMRLRRGQNQQPRDGAGGLDRPPTPTGYVTEEPSAASTQMKRAVDDLKKKFSTFFMGGGEDEDDAVTPLKYAPSKIGDGLGSEMGGGGGSVFQASQYNGSMRGSFVSALTQSSANINGAPGEDGEVIDEKVVQRTRVWVTDHIGVVVRVLEVYRRKLRAVEREVAVSESISVAMIVNHQQPPQQFAAFITPTTNALDPHNSSNNSATLMTSLEVTKMFMPTISQDPLEEYNKTVSSPVSGPDGFGTPRTTPATTTGNNEIGSPAQNNSFDESPGAVVTPRSKITTTKKVANSSRNADSHLNKRNLDKLQEKLAALQEMKATQESSSLPEAGNSSSLVGSALFNNGGLAGANASSASAPHHLPPVVDQSGEQQTATDEAKGLLIPHNVDRRASQARLEENILEQFL</sequence>
<evidence type="ECO:0000313" key="3">
    <source>
        <dbReference type="Proteomes" id="UP000051952"/>
    </source>
</evidence>
<protein>
    <submittedName>
        <fullName evidence="2">Uncharacterized protein</fullName>
    </submittedName>
</protein>
<evidence type="ECO:0000313" key="2">
    <source>
        <dbReference type="EMBL" id="CUG04836.1"/>
    </source>
</evidence>
<feature type="compositionally biased region" description="Polar residues" evidence="1">
    <location>
        <begin position="34"/>
        <end position="45"/>
    </location>
</feature>
<name>A0A0S4IVL0_BODSA</name>
<feature type="compositionally biased region" description="Polar residues" evidence="1">
    <location>
        <begin position="419"/>
        <end position="433"/>
    </location>
</feature>
<feature type="compositionally biased region" description="Polar residues" evidence="1">
    <location>
        <begin position="1"/>
        <end position="12"/>
    </location>
</feature>
<gene>
    <name evidence="2" type="ORF">BSAL_04745</name>
</gene>
<feature type="region of interest" description="Disordered" evidence="1">
    <location>
        <begin position="150"/>
        <end position="202"/>
    </location>
</feature>
<reference evidence="3" key="1">
    <citation type="submission" date="2015-09" db="EMBL/GenBank/DDBJ databases">
        <authorList>
            <consortium name="Pathogen Informatics"/>
        </authorList>
    </citation>
    <scope>NUCLEOTIDE SEQUENCE [LARGE SCALE GENOMIC DNA]</scope>
    <source>
        <strain evidence="3">Lake Konstanz</strain>
    </source>
</reference>
<feature type="compositionally biased region" description="Low complexity" evidence="1">
    <location>
        <begin position="150"/>
        <end position="159"/>
    </location>
</feature>
<dbReference type="AlphaFoldDB" id="A0A0S4IVL0"/>